<organism evidence="1">
    <name type="scientific">marine sediment metagenome</name>
    <dbReference type="NCBI Taxonomy" id="412755"/>
    <lineage>
        <taxon>unclassified sequences</taxon>
        <taxon>metagenomes</taxon>
        <taxon>ecological metagenomes</taxon>
    </lineage>
</organism>
<dbReference type="AlphaFoldDB" id="A0A0F9MMZ9"/>
<gene>
    <name evidence="1" type="ORF">LCGC14_1054140</name>
</gene>
<protein>
    <submittedName>
        <fullName evidence="1">Uncharacterized protein</fullName>
    </submittedName>
</protein>
<comment type="caution">
    <text evidence="1">The sequence shown here is derived from an EMBL/GenBank/DDBJ whole genome shotgun (WGS) entry which is preliminary data.</text>
</comment>
<sequence length="110" mass="12307">MDIDEFSNEDAFAPIEDTTYCKCCGGKAEMDTFCLQCHHKYNEWCARGDGRCPNCGYVIDDEGKCSRCEHTRTRSNSPSIRPTNCAYCGCMLDVDGTCIRDKSHGQVKVS</sequence>
<name>A0A0F9MMZ9_9ZZZZ</name>
<accession>A0A0F9MMZ9</accession>
<evidence type="ECO:0000313" key="1">
    <source>
        <dbReference type="EMBL" id="KKN08715.1"/>
    </source>
</evidence>
<proteinExistence type="predicted"/>
<reference evidence="1" key="1">
    <citation type="journal article" date="2015" name="Nature">
        <title>Complex archaea that bridge the gap between prokaryotes and eukaryotes.</title>
        <authorList>
            <person name="Spang A."/>
            <person name="Saw J.H."/>
            <person name="Jorgensen S.L."/>
            <person name="Zaremba-Niedzwiedzka K."/>
            <person name="Martijn J."/>
            <person name="Lind A.E."/>
            <person name="van Eijk R."/>
            <person name="Schleper C."/>
            <person name="Guy L."/>
            <person name="Ettema T.J."/>
        </authorList>
    </citation>
    <scope>NUCLEOTIDE SEQUENCE</scope>
</reference>
<dbReference type="EMBL" id="LAZR01004425">
    <property type="protein sequence ID" value="KKN08715.1"/>
    <property type="molecule type" value="Genomic_DNA"/>
</dbReference>